<keyword evidence="1" id="KW-0472">Membrane</keyword>
<evidence type="ECO:0000313" key="2">
    <source>
        <dbReference type="EMBL" id="OAF58296.2"/>
    </source>
</evidence>
<organism evidence="2">
    <name type="scientific">Pseudogymnoascus destructans</name>
    <dbReference type="NCBI Taxonomy" id="655981"/>
    <lineage>
        <taxon>Eukaryota</taxon>
        <taxon>Fungi</taxon>
        <taxon>Dikarya</taxon>
        <taxon>Ascomycota</taxon>
        <taxon>Pezizomycotina</taxon>
        <taxon>Leotiomycetes</taxon>
        <taxon>Thelebolales</taxon>
        <taxon>Thelebolaceae</taxon>
        <taxon>Pseudogymnoascus</taxon>
    </lineage>
</organism>
<evidence type="ECO:0000256" key="1">
    <source>
        <dbReference type="SAM" id="Phobius"/>
    </source>
</evidence>
<reference evidence="2" key="1">
    <citation type="submission" date="2016-03" db="EMBL/GenBank/DDBJ databases">
        <title>Updated assembly of Pseudogymnoascus destructans, the fungus causing white-nose syndrome of bats.</title>
        <authorList>
            <person name="Palmer J.M."/>
            <person name="Drees K.P."/>
            <person name="Foster J.T."/>
            <person name="Lindner D.L."/>
        </authorList>
    </citation>
    <scope>NUCLEOTIDE SEQUENCE [LARGE SCALE GENOMIC DNA]</scope>
    <source>
        <strain evidence="2">20631-21</strain>
    </source>
</reference>
<feature type="transmembrane region" description="Helical" evidence="1">
    <location>
        <begin position="290"/>
        <end position="307"/>
    </location>
</feature>
<feature type="transmembrane region" description="Helical" evidence="1">
    <location>
        <begin position="7"/>
        <end position="25"/>
    </location>
</feature>
<feature type="transmembrane region" description="Helical" evidence="1">
    <location>
        <begin position="250"/>
        <end position="270"/>
    </location>
</feature>
<dbReference type="InterPro" id="IPR051091">
    <property type="entry name" value="O-Glucosyltr/Glycosyltrsf_90"/>
</dbReference>
<name>A0A177A824_9PEZI</name>
<feature type="transmembrane region" description="Helical" evidence="1">
    <location>
        <begin position="216"/>
        <end position="238"/>
    </location>
</feature>
<dbReference type="Proteomes" id="UP000077154">
    <property type="component" value="Unassembled WGS sequence"/>
</dbReference>
<protein>
    <recommendedName>
        <fullName evidence="3">Glycosyl transferase CAP10 domain-containing protein</fullName>
    </recommendedName>
</protein>
<keyword evidence="1" id="KW-0812">Transmembrane</keyword>
<feature type="transmembrane region" description="Helical" evidence="1">
    <location>
        <begin position="378"/>
        <end position="396"/>
    </location>
</feature>
<sequence length="979" mass="109054">MANGPFVGAIGLCFCIIITWLPITWQEHPSFVHPVHAAITAFFIAGIVLLAISRTSIPTRLGRGRGGAGREYRSHGGGISAASTPARIAIAPTQLTPQRRRLVFSLLVFCTVIRVGMLRKISEAAQCSARDLELISLPIIFAIYDFVTSPPNYNADDIRDSISNSALEDLFDTIRWSRVRYIVPTILLTLGIYLTSSRLPSAFVCSEALNQRSYTVCLQVMGIGLDCVIIVVLSQLLAGCNDDKRRTSMLGYIMMASAALLSAAAFLYLIVHPFQITAILSTPSSFKHSIFIDGMALTALIFCVAYLNSDLRPFAVVMTIVFTTVMAPLVANAWSEKRPFPPQSDTSRILGVASLFFGYMSFIIIYKNGEAAKQPQNILNRVHTIFYILLAAAFIYTETVFIWRSNKAGFHPVRLLVYQGQVNAAAWSKQASSSENLTAAVDEYKSRYHRLPPPNFDKWFEYAKDRNCTTIDDYDQIYEDLLPFWGVKPALIRKQSTIMRKNSGFISVQIDKEKVNTVQFSEEYSHLDDPIINMIKSFATWLPQMQIVLNPSPSPQIALPRSSLTSLESAGHRSEHIEERETIITTWATLSKWGPLTAVESGPAVSPMVRHISRWDAYMAPTCSSSSPARSHPHSSRTLCTSCFASYSVGQFIRDISHSLDPCLQPDLRTVSSFLSSPATVPNTGYPADTLIPIFSSRKIEGYNDILFPLPGTYVPSGPASNPDLSLSVPGQKPFAKLRDVLYWRGEAPPSGLGAHDWQGVSEQRLVTLAHQAPSNYKIPILLPFDTEGKKHEYEYVRLAAISDQIQVDAGFSGVPEKNCHREKECQARRIHFGTNATLGDSDKDRYSSRYILTTDVSGPKEFLKSVISGSVAVRSGIFKSWYEKRLTPWIHYIPLDMRWQGLHSTMAYFMGLSGTVKGEQVSMDAQLKEAKFIAEQGKARAESVVRQADAEVYLFRLLLEWGRIVDDYRDEVGFVLKE</sequence>
<proteinExistence type="predicted"/>
<feature type="transmembrane region" description="Helical" evidence="1">
    <location>
        <begin position="346"/>
        <end position="366"/>
    </location>
</feature>
<dbReference type="EMBL" id="KV441397">
    <property type="protein sequence ID" value="OAF58296.2"/>
    <property type="molecule type" value="Genomic_DNA"/>
</dbReference>
<feature type="transmembrane region" description="Helical" evidence="1">
    <location>
        <begin position="179"/>
        <end position="196"/>
    </location>
</feature>
<dbReference type="GeneID" id="36289453"/>
<feature type="transmembrane region" description="Helical" evidence="1">
    <location>
        <begin position="31"/>
        <end position="52"/>
    </location>
</feature>
<dbReference type="AlphaFoldDB" id="A0A177A824"/>
<evidence type="ECO:0008006" key="3">
    <source>
        <dbReference type="Google" id="ProtNLM"/>
    </source>
</evidence>
<dbReference type="PANTHER" id="PTHR12203">
    <property type="entry name" value="KDEL LYS-ASP-GLU-LEU CONTAINING - RELATED"/>
    <property type="match status" value="1"/>
</dbReference>
<feature type="transmembrane region" description="Helical" evidence="1">
    <location>
        <begin position="314"/>
        <end position="334"/>
    </location>
</feature>
<keyword evidence="1" id="KW-1133">Transmembrane helix</keyword>
<dbReference type="eggNOG" id="ENOG502QUUP">
    <property type="taxonomic scope" value="Eukaryota"/>
</dbReference>
<dbReference type="RefSeq" id="XP_024323581.1">
    <property type="nucleotide sequence ID" value="XM_024469994.1"/>
</dbReference>
<accession>A0A177A824</accession>
<dbReference type="OrthoDB" id="541052at2759"/>
<dbReference type="PANTHER" id="PTHR12203:SF35">
    <property type="entry name" value="PROTEIN O-GLUCOSYLTRANSFERASE 1"/>
    <property type="match status" value="1"/>
</dbReference>
<dbReference type="VEuPathDB" id="FungiDB:GMDG_00750"/>
<gene>
    <name evidence="2" type="ORF">VC83_06393</name>
</gene>